<evidence type="ECO:0000256" key="3">
    <source>
        <dbReference type="ARBA" id="ARBA00022840"/>
    </source>
</evidence>
<dbReference type="PANTHER" id="PTHR12241:SF118">
    <property type="entry name" value="TUBULIN POLYGLUTAMYLASE TTLL2-RELATED"/>
    <property type="match status" value="1"/>
</dbReference>
<keyword evidence="1 4" id="KW-0436">Ligase</keyword>
<dbReference type="SUPFAM" id="SSF56059">
    <property type="entry name" value="Glutathione synthetase ATP-binding domain-like"/>
    <property type="match status" value="1"/>
</dbReference>
<dbReference type="GO" id="GO:0036064">
    <property type="term" value="C:ciliary basal body"/>
    <property type="evidence" value="ECO:0007669"/>
    <property type="project" value="TreeGrafter"/>
</dbReference>
<dbReference type="PROSITE" id="PS51221">
    <property type="entry name" value="TTL"/>
    <property type="match status" value="1"/>
</dbReference>
<dbReference type="Gene3D" id="3.30.470.20">
    <property type="entry name" value="ATP-grasp fold, B domain"/>
    <property type="match status" value="1"/>
</dbReference>
<keyword evidence="3" id="KW-0067">ATP-binding</keyword>
<dbReference type="GO" id="GO:0070740">
    <property type="term" value="F:tubulin-glutamic acid ligase activity"/>
    <property type="evidence" value="ECO:0007669"/>
    <property type="project" value="TreeGrafter"/>
</dbReference>
<dbReference type="AlphaFoldDB" id="A0A4P9YMN3"/>
<sequence>MARFATEKFCENRLDNVFSHLTNTSINKFSPNLNKNKDGIGNGCKWTLKKLRRHLEACGIDFKPIWCKIINIILLTIIPIAQEIPKVTNCFELYGFDIIIDQNLKPWILEVNFSPALTIDCDVDLQIKAVTT</sequence>
<dbReference type="GO" id="GO:0000226">
    <property type="term" value="P:microtubule cytoskeleton organization"/>
    <property type="evidence" value="ECO:0007669"/>
    <property type="project" value="TreeGrafter"/>
</dbReference>
<dbReference type="InterPro" id="IPR004344">
    <property type="entry name" value="TTL/TTLL_fam"/>
</dbReference>
<protein>
    <submittedName>
        <fullName evidence="4">Tubulin-tyrosine ligase</fullName>
    </submittedName>
</protein>
<organism evidence="4 5">
    <name type="scientific">Rozella allomycis (strain CSF55)</name>
    <dbReference type="NCBI Taxonomy" id="988480"/>
    <lineage>
        <taxon>Eukaryota</taxon>
        <taxon>Fungi</taxon>
        <taxon>Fungi incertae sedis</taxon>
        <taxon>Cryptomycota</taxon>
        <taxon>Cryptomycota incertae sedis</taxon>
        <taxon>Rozella</taxon>
    </lineage>
</organism>
<reference evidence="5" key="1">
    <citation type="journal article" date="2018" name="Nat. Microbiol.">
        <title>Leveraging single-cell genomics to expand the fungal tree of life.</title>
        <authorList>
            <person name="Ahrendt S.R."/>
            <person name="Quandt C.A."/>
            <person name="Ciobanu D."/>
            <person name="Clum A."/>
            <person name="Salamov A."/>
            <person name="Andreopoulos B."/>
            <person name="Cheng J.F."/>
            <person name="Woyke T."/>
            <person name="Pelin A."/>
            <person name="Henrissat B."/>
            <person name="Reynolds N.K."/>
            <person name="Benny G.L."/>
            <person name="Smith M.E."/>
            <person name="James T.Y."/>
            <person name="Grigoriev I.V."/>
        </authorList>
    </citation>
    <scope>NUCLEOTIDE SEQUENCE [LARGE SCALE GENOMIC DNA]</scope>
    <source>
        <strain evidence="5">CSF55</strain>
    </source>
</reference>
<name>A0A4P9YMN3_ROZAC</name>
<evidence type="ECO:0000256" key="1">
    <source>
        <dbReference type="ARBA" id="ARBA00022598"/>
    </source>
</evidence>
<dbReference type="PANTHER" id="PTHR12241">
    <property type="entry name" value="TUBULIN POLYGLUTAMYLASE"/>
    <property type="match status" value="1"/>
</dbReference>
<gene>
    <name evidence="4" type="ORF">ROZALSC1DRAFT_27729</name>
</gene>
<dbReference type="Proteomes" id="UP000281549">
    <property type="component" value="Unassembled WGS sequence"/>
</dbReference>
<keyword evidence="2" id="KW-0547">Nucleotide-binding</keyword>
<dbReference type="GO" id="GO:0015631">
    <property type="term" value="F:tubulin binding"/>
    <property type="evidence" value="ECO:0007669"/>
    <property type="project" value="TreeGrafter"/>
</dbReference>
<evidence type="ECO:0000256" key="2">
    <source>
        <dbReference type="ARBA" id="ARBA00022741"/>
    </source>
</evidence>
<dbReference type="EMBL" id="ML005018">
    <property type="protein sequence ID" value="RKP20815.1"/>
    <property type="molecule type" value="Genomic_DNA"/>
</dbReference>
<proteinExistence type="predicted"/>
<dbReference type="GO" id="GO:0005524">
    <property type="term" value="F:ATP binding"/>
    <property type="evidence" value="ECO:0007669"/>
    <property type="project" value="UniProtKB-KW"/>
</dbReference>
<evidence type="ECO:0000313" key="4">
    <source>
        <dbReference type="EMBL" id="RKP20815.1"/>
    </source>
</evidence>
<evidence type="ECO:0000313" key="5">
    <source>
        <dbReference type="Proteomes" id="UP000281549"/>
    </source>
</evidence>
<dbReference type="Pfam" id="PF03133">
    <property type="entry name" value="TTL"/>
    <property type="match status" value="1"/>
</dbReference>
<accession>A0A4P9YMN3</accession>